<protein>
    <submittedName>
        <fullName evidence="1">Uncharacterized protein</fullName>
    </submittedName>
</protein>
<sequence length="44" mass="4652">MAVRDAANLGQLCPFQNEVELEHKMMQVPAASPARRDGGGVGSI</sequence>
<proteinExistence type="predicted"/>
<dbReference type="Proteomes" id="UP001157114">
    <property type="component" value="Unassembled WGS sequence"/>
</dbReference>
<evidence type="ECO:0000313" key="1">
    <source>
        <dbReference type="EMBL" id="GLX65794.1"/>
    </source>
</evidence>
<organism evidence="1 2">
    <name type="scientific">Paenibacillus glycanilyticus</name>
    <dbReference type="NCBI Taxonomy" id="126569"/>
    <lineage>
        <taxon>Bacteria</taxon>
        <taxon>Bacillati</taxon>
        <taxon>Bacillota</taxon>
        <taxon>Bacilli</taxon>
        <taxon>Bacillales</taxon>
        <taxon>Paenibacillaceae</taxon>
        <taxon>Paenibacillus</taxon>
    </lineage>
</organism>
<reference evidence="1 2" key="1">
    <citation type="submission" date="2023-03" db="EMBL/GenBank/DDBJ databases">
        <title>Draft genome sequence of the bacteria which degrade cell wall of Tricholomamatutake.</title>
        <authorList>
            <person name="Konishi Y."/>
            <person name="Fukuta Y."/>
            <person name="Shirasaka N."/>
        </authorList>
    </citation>
    <scope>NUCLEOTIDE SEQUENCE [LARGE SCALE GENOMIC DNA]</scope>
    <source>
        <strain evidence="2">mu1</strain>
    </source>
</reference>
<gene>
    <name evidence="1" type="ORF">MU1_01380</name>
</gene>
<name>A0ABQ6G498_9BACL</name>
<comment type="caution">
    <text evidence="1">The sequence shown here is derived from an EMBL/GenBank/DDBJ whole genome shotgun (WGS) entry which is preliminary data.</text>
</comment>
<dbReference type="EMBL" id="BSSQ01000001">
    <property type="protein sequence ID" value="GLX65794.1"/>
    <property type="molecule type" value="Genomic_DNA"/>
</dbReference>
<evidence type="ECO:0000313" key="2">
    <source>
        <dbReference type="Proteomes" id="UP001157114"/>
    </source>
</evidence>
<accession>A0ABQ6G498</accession>
<keyword evidence="2" id="KW-1185">Reference proteome</keyword>